<keyword evidence="3" id="KW-1185">Reference proteome</keyword>
<dbReference type="RefSeq" id="WP_020041888.1">
    <property type="nucleotide sequence ID" value="NZ_KE557288.1"/>
</dbReference>
<sequence>MDNAIRNFEKRHRALTAKHRKLAQGYVTQLNRNGTLEHRPIRRTPGFTLKGVLLAVAGFLVFKAYLLASMGPETYAGHLAQLSSGTVAERAGAWVMGVDPATAWVAKLMQGYLG</sequence>
<evidence type="ECO:0000313" key="2">
    <source>
        <dbReference type="EMBL" id="EPX75731.1"/>
    </source>
</evidence>
<dbReference type="STRING" id="1123237.Salmuc_05369"/>
<organism evidence="2 3">
    <name type="scientific">Salipiger mucosus DSM 16094</name>
    <dbReference type="NCBI Taxonomy" id="1123237"/>
    <lineage>
        <taxon>Bacteria</taxon>
        <taxon>Pseudomonadati</taxon>
        <taxon>Pseudomonadota</taxon>
        <taxon>Alphaproteobacteria</taxon>
        <taxon>Rhodobacterales</taxon>
        <taxon>Roseobacteraceae</taxon>
        <taxon>Salipiger</taxon>
    </lineage>
</organism>
<evidence type="ECO:0000256" key="1">
    <source>
        <dbReference type="SAM" id="Phobius"/>
    </source>
</evidence>
<dbReference type="EMBL" id="APVH01000068">
    <property type="protein sequence ID" value="EPX75731.1"/>
    <property type="molecule type" value="Genomic_DNA"/>
</dbReference>
<protein>
    <submittedName>
        <fullName evidence="2">Uncharacterized protein</fullName>
    </submittedName>
</protein>
<proteinExistence type="predicted"/>
<feature type="transmembrane region" description="Helical" evidence="1">
    <location>
        <begin position="47"/>
        <end position="68"/>
    </location>
</feature>
<dbReference type="Proteomes" id="UP000015347">
    <property type="component" value="Unassembled WGS sequence"/>
</dbReference>
<dbReference type="AlphaFoldDB" id="S9Q332"/>
<keyword evidence="1" id="KW-1133">Transmembrane helix</keyword>
<keyword evidence="1" id="KW-0812">Transmembrane</keyword>
<keyword evidence="1" id="KW-0472">Membrane</keyword>
<comment type="caution">
    <text evidence="2">The sequence shown here is derived from an EMBL/GenBank/DDBJ whole genome shotgun (WGS) entry which is preliminary data.</text>
</comment>
<accession>S9Q332</accession>
<dbReference type="HOGENOM" id="CLU_153188_0_0_5"/>
<dbReference type="eggNOG" id="ENOG50334GT">
    <property type="taxonomic scope" value="Bacteria"/>
</dbReference>
<reference evidence="3" key="1">
    <citation type="journal article" date="2014" name="Stand. Genomic Sci.">
        <title>Genome sequence of the exopolysaccharide-producing Salipiger mucosus type strain (DSM 16094(T)), a moderately halophilic member of the Roseobacter clade.</title>
        <authorList>
            <person name="Riedel T."/>
            <person name="Spring S."/>
            <person name="Fiebig A."/>
            <person name="Petersen J."/>
            <person name="Kyrpides N.C."/>
            <person name="Goker M."/>
            <person name="Klenk H.P."/>
        </authorList>
    </citation>
    <scope>NUCLEOTIDE SEQUENCE [LARGE SCALE GENOMIC DNA]</scope>
    <source>
        <strain evidence="3">DSM 16094</strain>
    </source>
</reference>
<gene>
    <name evidence="2" type="ORF">Salmuc_05369</name>
</gene>
<evidence type="ECO:0000313" key="3">
    <source>
        <dbReference type="Proteomes" id="UP000015347"/>
    </source>
</evidence>
<name>S9Q332_9RHOB</name>
<dbReference type="OrthoDB" id="7866534at2"/>